<evidence type="ECO:0000313" key="3">
    <source>
        <dbReference type="EMBL" id="KAF3044350.1"/>
    </source>
</evidence>
<dbReference type="InterPro" id="IPR036291">
    <property type="entry name" value="NAD(P)-bd_dom_sf"/>
</dbReference>
<protein>
    <recommendedName>
        <fullName evidence="5">Oxidoreductase</fullName>
    </recommendedName>
</protein>
<organism evidence="3 4">
    <name type="scientific">Didymella heteroderae</name>
    <dbReference type="NCBI Taxonomy" id="1769908"/>
    <lineage>
        <taxon>Eukaryota</taxon>
        <taxon>Fungi</taxon>
        <taxon>Dikarya</taxon>
        <taxon>Ascomycota</taxon>
        <taxon>Pezizomycotina</taxon>
        <taxon>Dothideomycetes</taxon>
        <taxon>Pleosporomycetidae</taxon>
        <taxon>Pleosporales</taxon>
        <taxon>Pleosporineae</taxon>
        <taxon>Didymellaceae</taxon>
        <taxon>Didymella</taxon>
    </lineage>
</organism>
<dbReference type="Pfam" id="PF00106">
    <property type="entry name" value="adh_short"/>
    <property type="match status" value="1"/>
</dbReference>
<evidence type="ECO:0000256" key="1">
    <source>
        <dbReference type="ARBA" id="ARBA00006484"/>
    </source>
</evidence>
<comment type="similarity">
    <text evidence="1 2">Belongs to the short-chain dehydrogenases/reductases (SDR) family.</text>
</comment>
<proteinExistence type="inferred from homology"/>
<dbReference type="PRINTS" id="PR00081">
    <property type="entry name" value="GDHRDH"/>
</dbReference>
<comment type="caution">
    <text evidence="3">The sequence shown here is derived from an EMBL/GenBank/DDBJ whole genome shotgun (WGS) entry which is preliminary data.</text>
</comment>
<dbReference type="PANTHER" id="PTHR43544:SF32">
    <property type="entry name" value="CHAIN DEHYDROGENASE, PUTATIVE (AFU_ORTHOLOGUE AFUA_5G01530)-RELATED"/>
    <property type="match status" value="1"/>
</dbReference>
<evidence type="ECO:0000256" key="2">
    <source>
        <dbReference type="RuleBase" id="RU000363"/>
    </source>
</evidence>
<sequence length="186" mass="20034">MSSTAGQKIIFVTDKGNIALEKIKSMNHPGSASLVQLDVTSDASITSAFSSISKEFGRLDVLINNAGICPEPGPDPWPTREEMQSIFDTNVFGPTLMTQAAIPLLKTSSDPRIINVTSSLGSISTRLNPDDIVAGANYPAYRMSKAGLNMLTAYTQTLGEVKGVKSVVSRSHIRIYPHRTSRSDSF</sequence>
<dbReference type="Gene3D" id="3.40.50.720">
    <property type="entry name" value="NAD(P)-binding Rossmann-like Domain"/>
    <property type="match status" value="1"/>
</dbReference>
<accession>A0A9P4WXI9</accession>
<dbReference type="InterPro" id="IPR051468">
    <property type="entry name" value="Fungal_SecMetab_SDRs"/>
</dbReference>
<gene>
    <name evidence="3" type="ORF">E8E12_009155</name>
</gene>
<name>A0A9P4WXI9_9PLEO</name>
<evidence type="ECO:0008006" key="5">
    <source>
        <dbReference type="Google" id="ProtNLM"/>
    </source>
</evidence>
<dbReference type="PANTHER" id="PTHR43544">
    <property type="entry name" value="SHORT-CHAIN DEHYDROGENASE/REDUCTASE"/>
    <property type="match status" value="1"/>
</dbReference>
<dbReference type="SUPFAM" id="SSF51735">
    <property type="entry name" value="NAD(P)-binding Rossmann-fold domains"/>
    <property type="match status" value="1"/>
</dbReference>
<dbReference type="GO" id="GO:0016491">
    <property type="term" value="F:oxidoreductase activity"/>
    <property type="evidence" value="ECO:0007669"/>
    <property type="project" value="TreeGrafter"/>
</dbReference>
<dbReference type="InterPro" id="IPR002347">
    <property type="entry name" value="SDR_fam"/>
</dbReference>
<keyword evidence="4" id="KW-1185">Reference proteome</keyword>
<dbReference type="PRINTS" id="PR00080">
    <property type="entry name" value="SDRFAMILY"/>
</dbReference>
<dbReference type="OrthoDB" id="7289984at2759"/>
<dbReference type="GO" id="GO:0005737">
    <property type="term" value="C:cytoplasm"/>
    <property type="evidence" value="ECO:0007669"/>
    <property type="project" value="TreeGrafter"/>
</dbReference>
<dbReference type="Proteomes" id="UP000758155">
    <property type="component" value="Unassembled WGS sequence"/>
</dbReference>
<evidence type="ECO:0000313" key="4">
    <source>
        <dbReference type="Proteomes" id="UP000758155"/>
    </source>
</evidence>
<dbReference type="EMBL" id="SWKV01000009">
    <property type="protein sequence ID" value="KAF3044350.1"/>
    <property type="molecule type" value="Genomic_DNA"/>
</dbReference>
<dbReference type="AlphaFoldDB" id="A0A9P4WXI9"/>
<reference evidence="3" key="1">
    <citation type="submission" date="2019-04" db="EMBL/GenBank/DDBJ databases">
        <title>Sequencing of skin fungus with MAO and IRED activity.</title>
        <authorList>
            <person name="Marsaioli A.J."/>
            <person name="Bonatto J.M.C."/>
            <person name="Reis Junior O."/>
        </authorList>
    </citation>
    <scope>NUCLEOTIDE SEQUENCE</scope>
    <source>
        <strain evidence="3">28M1</strain>
    </source>
</reference>
<dbReference type="GO" id="GO:0019748">
    <property type="term" value="P:secondary metabolic process"/>
    <property type="evidence" value="ECO:0007669"/>
    <property type="project" value="TreeGrafter"/>
</dbReference>